<reference evidence="3" key="1">
    <citation type="journal article" date="2010" name="PLoS Negl. Trop. Dis.">
        <title>The genome sequence of Trypanosoma brucei gambiense, causative agent of chronic human african trypanosomiasis.</title>
        <authorList>
            <person name="Jackson A.P."/>
            <person name="Sanders M."/>
            <person name="Berry A."/>
            <person name="McQuillan J."/>
            <person name="Aslett M.A."/>
            <person name="Quail M.A."/>
            <person name="Chukualim B."/>
            <person name="Capewell P."/>
            <person name="MacLeod A."/>
            <person name="Melville S.E."/>
            <person name="Gibson W."/>
            <person name="Barry J.D."/>
            <person name="Berriman M."/>
            <person name="Hertz-Fowler C."/>
        </authorList>
    </citation>
    <scope>NUCLEOTIDE SEQUENCE [LARGE SCALE GENOMIC DNA]</scope>
    <source>
        <strain evidence="3">MHOM/CI/86/DAL972</strain>
    </source>
</reference>
<keyword evidence="1" id="KW-0472">Membrane</keyword>
<dbReference type="KEGG" id="tbg:TbgDal_X16200"/>
<feature type="transmembrane region" description="Helical" evidence="1">
    <location>
        <begin position="141"/>
        <end position="160"/>
    </location>
</feature>
<dbReference type="Proteomes" id="UP000002316">
    <property type="component" value="Chromosome 10"/>
</dbReference>
<feature type="transmembrane region" description="Helical" evidence="1">
    <location>
        <begin position="108"/>
        <end position="129"/>
    </location>
</feature>
<gene>
    <name evidence="2" type="ORF">TbgDal_X16200</name>
</gene>
<dbReference type="GeneID" id="23864847"/>
<dbReference type="VEuPathDB" id="TriTrypDB:Tbg972.10.16200"/>
<evidence type="ECO:0000256" key="1">
    <source>
        <dbReference type="SAM" id="Phobius"/>
    </source>
</evidence>
<dbReference type="EMBL" id="FN554973">
    <property type="protein sequence ID" value="CBH16520.1"/>
    <property type="molecule type" value="Genomic_DNA"/>
</dbReference>
<protein>
    <submittedName>
        <fullName evidence="2">T. brucei spp.-specific protein</fullName>
    </submittedName>
</protein>
<dbReference type="AlphaFoldDB" id="C9ZZW2"/>
<evidence type="ECO:0000313" key="2">
    <source>
        <dbReference type="EMBL" id="CBH16520.1"/>
    </source>
</evidence>
<proteinExistence type="predicted"/>
<name>C9ZZW2_TRYB9</name>
<keyword evidence="1" id="KW-0812">Transmembrane</keyword>
<evidence type="ECO:0000313" key="3">
    <source>
        <dbReference type="Proteomes" id="UP000002316"/>
    </source>
</evidence>
<sequence length="164" mass="18779">MSVVTSERLTLHKCVHLKSPRISFSIPKRVRKAQGKDLYFGYFQLFVCRSCFRRFIASVASRLWAGSCGWAPNTFFLQLQCLHLGYNYFPFPGFLRNHSFRGGICSYIYIYIYMCVCVCVCVCVCAQLLSFSPLVNPPCYVVPYFLCFTYTPVSSILCSVSGRE</sequence>
<accession>C9ZZW2</accession>
<organism evidence="2 3">
    <name type="scientific">Trypanosoma brucei gambiense (strain MHOM/CI/86/DAL972)</name>
    <dbReference type="NCBI Taxonomy" id="679716"/>
    <lineage>
        <taxon>Eukaryota</taxon>
        <taxon>Discoba</taxon>
        <taxon>Euglenozoa</taxon>
        <taxon>Kinetoplastea</taxon>
        <taxon>Metakinetoplastina</taxon>
        <taxon>Trypanosomatida</taxon>
        <taxon>Trypanosomatidae</taxon>
        <taxon>Trypanosoma</taxon>
    </lineage>
</organism>
<dbReference type="RefSeq" id="XP_011778784.1">
    <property type="nucleotide sequence ID" value="XM_011780482.1"/>
</dbReference>
<keyword evidence="1" id="KW-1133">Transmembrane helix</keyword>